<dbReference type="AlphaFoldDB" id="A0A2P2P4J9"/>
<sequence length="34" mass="4065">MAHEPHFNEETYKDKITTLNSYWHCSPQTVNTKI</sequence>
<proteinExistence type="predicted"/>
<name>A0A2P2P4J9_RHIMU</name>
<evidence type="ECO:0000313" key="1">
    <source>
        <dbReference type="EMBL" id="MBX49668.1"/>
    </source>
</evidence>
<accession>A0A2P2P4J9</accession>
<reference evidence="1" key="1">
    <citation type="submission" date="2018-02" db="EMBL/GenBank/DDBJ databases">
        <title>Rhizophora mucronata_Transcriptome.</title>
        <authorList>
            <person name="Meera S.P."/>
            <person name="Sreeshan A."/>
            <person name="Augustine A."/>
        </authorList>
    </citation>
    <scope>NUCLEOTIDE SEQUENCE</scope>
    <source>
        <tissue evidence="1">Leaf</tissue>
    </source>
</reference>
<organism evidence="1">
    <name type="scientific">Rhizophora mucronata</name>
    <name type="common">Asiatic mangrove</name>
    <dbReference type="NCBI Taxonomy" id="61149"/>
    <lineage>
        <taxon>Eukaryota</taxon>
        <taxon>Viridiplantae</taxon>
        <taxon>Streptophyta</taxon>
        <taxon>Embryophyta</taxon>
        <taxon>Tracheophyta</taxon>
        <taxon>Spermatophyta</taxon>
        <taxon>Magnoliopsida</taxon>
        <taxon>eudicotyledons</taxon>
        <taxon>Gunneridae</taxon>
        <taxon>Pentapetalae</taxon>
        <taxon>rosids</taxon>
        <taxon>fabids</taxon>
        <taxon>Malpighiales</taxon>
        <taxon>Rhizophoraceae</taxon>
        <taxon>Rhizophora</taxon>
    </lineage>
</organism>
<protein>
    <submittedName>
        <fullName evidence="1">Uncharacterized protein</fullName>
    </submittedName>
</protein>
<dbReference type="EMBL" id="GGEC01069184">
    <property type="protein sequence ID" value="MBX49668.1"/>
    <property type="molecule type" value="Transcribed_RNA"/>
</dbReference>